<dbReference type="PANTHER" id="PTHR32472">
    <property type="entry name" value="DNA REPAIR PROTEIN RADA"/>
    <property type="match status" value="1"/>
</dbReference>
<feature type="region of interest" description="Disordered" evidence="1">
    <location>
        <begin position="1"/>
        <end position="45"/>
    </location>
</feature>
<feature type="compositionally biased region" description="Low complexity" evidence="1">
    <location>
        <begin position="14"/>
        <end position="37"/>
    </location>
</feature>
<protein>
    <recommendedName>
        <fullName evidence="2">AAA+ ATPase domain-containing protein</fullName>
    </recommendedName>
</protein>
<gene>
    <name evidence="3" type="ORF">SI7747_10012910</name>
</gene>
<accession>A0A7I8J8K9</accession>
<feature type="compositionally biased region" description="Polar residues" evidence="1">
    <location>
        <begin position="1"/>
        <end position="10"/>
    </location>
</feature>
<dbReference type="InterPro" id="IPR035897">
    <property type="entry name" value="Toll_tir_struct_dom_sf"/>
</dbReference>
<evidence type="ECO:0000313" key="4">
    <source>
        <dbReference type="Proteomes" id="UP001189122"/>
    </source>
</evidence>
<feature type="compositionally biased region" description="Basic and acidic residues" evidence="1">
    <location>
        <begin position="104"/>
        <end position="113"/>
    </location>
</feature>
<dbReference type="SUPFAM" id="SSF52200">
    <property type="entry name" value="Toll/Interleukin receptor TIR domain"/>
    <property type="match status" value="1"/>
</dbReference>
<dbReference type="Pfam" id="PF25895">
    <property type="entry name" value="WHD_plant_disease"/>
    <property type="match status" value="1"/>
</dbReference>
<dbReference type="Gene3D" id="3.40.50.300">
    <property type="entry name" value="P-loop containing nucleotide triphosphate hydrolases"/>
    <property type="match status" value="1"/>
</dbReference>
<reference evidence="3 4" key="1">
    <citation type="submission" date="2019-12" db="EMBL/GenBank/DDBJ databases">
        <authorList>
            <person name="Scholz U."/>
            <person name="Mascher M."/>
            <person name="Fiebig A."/>
        </authorList>
    </citation>
    <scope>NUCLEOTIDE SEQUENCE</scope>
</reference>
<dbReference type="InterPro" id="IPR000157">
    <property type="entry name" value="TIR_dom"/>
</dbReference>
<dbReference type="AlphaFoldDB" id="A0A7I8J8K9"/>
<dbReference type="PANTHER" id="PTHR32472:SF11">
    <property type="entry name" value="DISEASE RESISTANCE PROTEIN (TIR-NBS CLASS)"/>
    <property type="match status" value="1"/>
</dbReference>
<organism evidence="3">
    <name type="scientific">Spirodela intermedia</name>
    <name type="common">Intermediate duckweed</name>
    <dbReference type="NCBI Taxonomy" id="51605"/>
    <lineage>
        <taxon>Eukaryota</taxon>
        <taxon>Viridiplantae</taxon>
        <taxon>Streptophyta</taxon>
        <taxon>Embryophyta</taxon>
        <taxon>Tracheophyta</taxon>
        <taxon>Spermatophyta</taxon>
        <taxon>Magnoliopsida</taxon>
        <taxon>Liliopsida</taxon>
        <taxon>Araceae</taxon>
        <taxon>Lemnoideae</taxon>
        <taxon>Spirodela</taxon>
    </lineage>
</organism>
<evidence type="ECO:0000256" key="1">
    <source>
        <dbReference type="SAM" id="MobiDB-lite"/>
    </source>
</evidence>
<feature type="domain" description="AAA+ ATPase" evidence="2">
    <location>
        <begin position="412"/>
        <end position="553"/>
    </location>
</feature>
<dbReference type="Proteomes" id="UP001189122">
    <property type="component" value="Unassembled WGS sequence"/>
</dbReference>
<dbReference type="EMBL" id="CACRZD030000010">
    <property type="protein sequence ID" value="CAA6666517.1"/>
    <property type="molecule type" value="Genomic_DNA"/>
</dbReference>
<dbReference type="InterPro" id="IPR058874">
    <property type="entry name" value="WHD_plant"/>
</dbReference>
<feature type="region of interest" description="Disordered" evidence="1">
    <location>
        <begin position="89"/>
        <end position="126"/>
    </location>
</feature>
<sequence>MESQQESSNLGALPSTTSRNISSSSSAFVSASQSPFFSPGPQPPWCPHLKTRAPPLLATKRSQWTLALHKHSSSQASRGPCNLEDSWRVLGPPAAPSPPQTEEGWEKLGDPHLPHPSAALSSTGRQGSSDVYMGFHGRKPSLIRFANWLRAELEIQGMSCFSADRARCKNARSHELVERAMRDAAFGVVILTKKSFANPHSIDELRSFLERKNLVPVFFDLGASDCLARDVVERRGDVWDRHGGELWTQYGGDERQWRDAVNGLARLESPKLEAHEGNWRDCVMRSVVLLATKLGRRSAVERVNRWRQRAEKGEFPFPRMENFVGRKKELSELELILFGDVHGDGQKEYFELKTRRRRRNPAAAGKGKEPIMWKESEREIEMQKVESHTLGPRTKGAGHHGRWSKSTSIMYGKGIACISGEAGIGKTELLLEYAYRFSQRYKMVLWLGGESRHVRQNYLNLRSFLEVDVSVESGSLERGRARCFEEQEEDAVARVRRELMRDIPFLIVIDNLEREEDWFDRKSIMDLLPRFGGEAHIIISTRLPRVMNLEPMKLSYLSGVEAMALMKGSLKDYPAGELDALRAMEERLGRLTLGLSIVGSILSELPISPSRLLDTVNRTPARYRWSDGGDPSLPQGHPFFTQLLDVCLFIFNHAGGPRNLAARMVQVSGWFAPAAVPIPLLALAAHRIREKPHGGRLWRQWASSMSCGLAATHVRRSEDEASSMLVRFGIARGCTKPACLHFHDDVKLYARRLAAGDAAALAAVRAVSLQGSVSLHPDHIWAACFLLFGFGVDPVVVKLAPSELLLFVKRALLRLCTAAVEAAAETLISRNDDDDRLDGPACCARASAQTAMRLWQDLVLLPDAPRRAVRRGGRTHPQAIFIRTSISGEHHPDTVAARETLSKLTRLLTKAHLS</sequence>
<dbReference type="GO" id="GO:0007165">
    <property type="term" value="P:signal transduction"/>
    <property type="evidence" value="ECO:0007669"/>
    <property type="project" value="InterPro"/>
</dbReference>
<dbReference type="InterPro" id="IPR027417">
    <property type="entry name" value="P-loop_NTPase"/>
</dbReference>
<dbReference type="SUPFAM" id="SSF52540">
    <property type="entry name" value="P-loop containing nucleoside triphosphate hydrolases"/>
    <property type="match status" value="1"/>
</dbReference>
<name>A0A7I8J8K9_SPIIN</name>
<proteinExistence type="predicted"/>
<evidence type="ECO:0000313" key="3">
    <source>
        <dbReference type="EMBL" id="CAA2627257.1"/>
    </source>
</evidence>
<dbReference type="EMBL" id="LR743597">
    <property type="protein sequence ID" value="CAA2627257.1"/>
    <property type="molecule type" value="Genomic_DNA"/>
</dbReference>
<dbReference type="Pfam" id="PF13676">
    <property type="entry name" value="TIR_2"/>
    <property type="match status" value="1"/>
</dbReference>
<dbReference type="Gene3D" id="3.40.50.10140">
    <property type="entry name" value="Toll/interleukin-1 receptor homology (TIR) domain"/>
    <property type="match status" value="1"/>
</dbReference>
<dbReference type="InterPro" id="IPR003593">
    <property type="entry name" value="AAA+_ATPase"/>
</dbReference>
<dbReference type="SMART" id="SM00382">
    <property type="entry name" value="AAA"/>
    <property type="match status" value="1"/>
</dbReference>
<dbReference type="GO" id="GO:0000725">
    <property type="term" value="P:recombinational repair"/>
    <property type="evidence" value="ECO:0007669"/>
    <property type="project" value="TreeGrafter"/>
</dbReference>
<keyword evidence="4" id="KW-1185">Reference proteome</keyword>
<evidence type="ECO:0000259" key="2">
    <source>
        <dbReference type="SMART" id="SM00382"/>
    </source>
</evidence>